<evidence type="ECO:0000313" key="2">
    <source>
        <dbReference type="EMBL" id="SDM82794.1"/>
    </source>
</evidence>
<dbReference type="InterPro" id="IPR013381">
    <property type="entry name" value="CRISPR-assoc_prot_Cse1"/>
</dbReference>
<dbReference type="AlphaFoldDB" id="A0A1G9WE07"/>
<dbReference type="Proteomes" id="UP000183376">
    <property type="component" value="Chromosome I"/>
</dbReference>
<organism evidence="2 3">
    <name type="scientific">Allokutzneria albata</name>
    <name type="common">Kibdelosporangium albatum</name>
    <dbReference type="NCBI Taxonomy" id="211114"/>
    <lineage>
        <taxon>Bacteria</taxon>
        <taxon>Bacillati</taxon>
        <taxon>Actinomycetota</taxon>
        <taxon>Actinomycetes</taxon>
        <taxon>Pseudonocardiales</taxon>
        <taxon>Pseudonocardiaceae</taxon>
        <taxon>Allokutzneria</taxon>
    </lineage>
</organism>
<gene>
    <name evidence="2" type="ORF">SAMN04489726_3559</name>
</gene>
<dbReference type="Gene3D" id="1.10.132.100">
    <property type="match status" value="1"/>
</dbReference>
<dbReference type="CDD" id="cd09729">
    <property type="entry name" value="Cse1_I-E"/>
    <property type="match status" value="1"/>
</dbReference>
<evidence type="ECO:0000313" key="3">
    <source>
        <dbReference type="Proteomes" id="UP000183376"/>
    </source>
</evidence>
<dbReference type="eggNOG" id="COG1203">
    <property type="taxonomic scope" value="Bacteria"/>
</dbReference>
<sequence>MTAADPPTYNLIDQPWLLARTRDGETAELSLTQVLRRASQLSGLVGDVPTQAFALTRLLLAVTHAAVRGPRDIDHWLDLWHAAELPVDDITSYVDKHRDRFDLLHPTTPFFQVADLRTAKGEMTGLDRLVADVPNGHPFFTTRLGADLTLSFAEAARWLVHAHAFDPSGIKSGAEGDPRVKGGKGYPIGTGWSGFLGGVLPEGHTLKDTLLLNLIPHDYGDPPREAATDLPAWERTPAGPAEEQPGGRAPIGPVDLYTWQSRRIRLAHNGTRVTAVLICNGERITPQNKQSLEPHSGWRRSTAQEKKLGRSPIYMPREHNPERAIWRGLQSLLPGAEKPQGSEAAPFLAPSVLEWISSITHDIGLDYPLRLHTLGMTYGNQSSTTDDIIDDTLSLRAVLIRQDARRLAAAVIACAKAAEDTAGALGRLAGDLAAAAGCGRDERHGPTSRAQERAYADLDAPFRAWIRNLDADTEVTEAQSSWHRQAKHIVTALGEDLIRRAPATAWTGRVIDQKLMTVTHADRAFRGRLRAALPLAQPEPAQ</sequence>
<dbReference type="Pfam" id="PF09481">
    <property type="entry name" value="CRISPR_Cse1"/>
    <property type="match status" value="1"/>
</dbReference>
<dbReference type="NCBIfam" id="TIGR02547">
    <property type="entry name" value="casA_cse1"/>
    <property type="match status" value="1"/>
</dbReference>
<keyword evidence="3" id="KW-1185">Reference proteome</keyword>
<dbReference type="RefSeq" id="WP_030429678.1">
    <property type="nucleotide sequence ID" value="NZ_JOEF01000008.1"/>
</dbReference>
<reference evidence="2 3" key="1">
    <citation type="submission" date="2016-10" db="EMBL/GenBank/DDBJ databases">
        <authorList>
            <person name="de Groot N.N."/>
        </authorList>
    </citation>
    <scope>NUCLEOTIDE SEQUENCE [LARGE SCALE GENOMIC DNA]</scope>
    <source>
        <strain evidence="2 3">DSM 44149</strain>
    </source>
</reference>
<dbReference type="EMBL" id="LT629701">
    <property type="protein sequence ID" value="SDM82794.1"/>
    <property type="molecule type" value="Genomic_DNA"/>
</dbReference>
<feature type="region of interest" description="Disordered" evidence="1">
    <location>
        <begin position="287"/>
        <end position="315"/>
    </location>
</feature>
<protein>
    <submittedName>
        <fullName evidence="2">CRISPR-associated protein, Cse1 family</fullName>
    </submittedName>
</protein>
<evidence type="ECO:0000256" key="1">
    <source>
        <dbReference type="SAM" id="MobiDB-lite"/>
    </source>
</evidence>
<accession>A0A1G9WE07</accession>
<dbReference type="OrthoDB" id="3187690at2"/>
<name>A0A1G9WE07_ALLAB</name>
<proteinExistence type="predicted"/>
<dbReference type="STRING" id="211114.SAMN04489726_3559"/>